<evidence type="ECO:0000313" key="8">
    <source>
        <dbReference type="EMBL" id="CAG2247970.1"/>
    </source>
</evidence>
<feature type="transmembrane region" description="Helical" evidence="6">
    <location>
        <begin position="277"/>
        <end position="303"/>
    </location>
</feature>
<proteinExistence type="predicted"/>
<keyword evidence="2" id="KW-0813">Transport</keyword>
<keyword evidence="9" id="KW-1185">Reference proteome</keyword>
<feature type="domain" description="Cationic amino acid transporter C-terminal" evidence="7">
    <location>
        <begin position="545"/>
        <end position="595"/>
    </location>
</feature>
<sequence length="648" mass="71150">MTEGETMSSKAKECLHGIVKAMTRKKKLTDDMYETPLKRCLTTFDLTLLGIGHMIGAGVYVLTGTVVKDLAGPSAILSYLFAGFVALLAALCYSEFGARVPKAGSAYTYTFVAIGELMGFIIGWNIILEHLLGASSVARAWSGAIDSLFNGAIRNGTIEHIGHLGKDSKWISDYPDFIAFTISIIIFIVIASGAKFTMNFNNVFTLINAIVIIFVICAGFYFADLANWTDPKRGGFFPHGFGGTLSGTATCFFAFVGFEGIAVAGEEAKKPEKSIPFGTFLALSIVSLLYVLATIALTLMVPYTEVSPTAAFPMAFATRGAHWIKVIVAFGTLFGLTTSLLGSAFSVTRAIYAMASDGLLFSVLGYVHPRTQTPVVGIAVFGLISAFMSLMFEIETLVEFMSIGTLSAYTIVAAAVIIVRYQSVGDCQFKLKPEEEDLDTAASGVNEESAIIKKSKSHDDFGKLKEKLRHLPILKTVPAGRAALYATYSIIVFIISFCLVLIVGFDYLRDGAWWAIMLEILFAAGMVICYLIMIAHEKNDAFITFQMPFVPVIPCLSMFCNVCLMMTLNHLTWIRLAIWVAIGLLLYFCYGIWHSHERNQPEVYDQMINYTGDAELTTSMQRLEEDIREQQPKRNTEEAYVQDSYGSM</sequence>
<feature type="transmembrane region" description="Helical" evidence="6">
    <location>
        <begin position="243"/>
        <end position="265"/>
    </location>
</feature>
<comment type="caution">
    <text evidence="8">The sequence shown here is derived from an EMBL/GenBank/DDBJ whole genome shotgun (WGS) entry which is preliminary data.</text>
</comment>
<dbReference type="PIRSF" id="PIRSF006060">
    <property type="entry name" value="AA_transporter"/>
    <property type="match status" value="1"/>
</dbReference>
<dbReference type="GO" id="GO:0015171">
    <property type="term" value="F:amino acid transmembrane transporter activity"/>
    <property type="evidence" value="ECO:0007669"/>
    <property type="project" value="TreeGrafter"/>
</dbReference>
<feature type="transmembrane region" description="Helical" evidence="6">
    <location>
        <begin position="547"/>
        <end position="567"/>
    </location>
</feature>
<feature type="transmembrane region" description="Helical" evidence="6">
    <location>
        <begin position="400"/>
        <end position="421"/>
    </location>
</feature>
<dbReference type="OrthoDB" id="3900342at2759"/>
<keyword evidence="5 6" id="KW-0472">Membrane</keyword>
<feature type="transmembrane region" description="Helical" evidence="6">
    <location>
        <begin position="203"/>
        <end position="223"/>
    </location>
</feature>
<dbReference type="Proteomes" id="UP000683360">
    <property type="component" value="Unassembled WGS sequence"/>
</dbReference>
<dbReference type="FunFam" id="1.20.1740.10:FF:000010">
    <property type="entry name" value="probable cationic amino acid transporter"/>
    <property type="match status" value="1"/>
</dbReference>
<evidence type="ECO:0000256" key="2">
    <source>
        <dbReference type="ARBA" id="ARBA00022448"/>
    </source>
</evidence>
<dbReference type="Gene3D" id="1.20.1740.10">
    <property type="entry name" value="Amino acid/polyamine transporter I"/>
    <property type="match status" value="2"/>
</dbReference>
<evidence type="ECO:0000256" key="3">
    <source>
        <dbReference type="ARBA" id="ARBA00022692"/>
    </source>
</evidence>
<dbReference type="EMBL" id="CAJPWZ010002920">
    <property type="protein sequence ID" value="CAG2247970.1"/>
    <property type="molecule type" value="Genomic_DNA"/>
</dbReference>
<feature type="transmembrane region" description="Helical" evidence="6">
    <location>
        <begin position="106"/>
        <end position="127"/>
    </location>
</feature>
<dbReference type="PANTHER" id="PTHR43243">
    <property type="entry name" value="INNER MEMBRANE TRANSPORTER YGJI-RELATED"/>
    <property type="match status" value="1"/>
</dbReference>
<evidence type="ECO:0000313" key="9">
    <source>
        <dbReference type="Proteomes" id="UP000683360"/>
    </source>
</evidence>
<dbReference type="AlphaFoldDB" id="A0A8S3UUX1"/>
<dbReference type="InterPro" id="IPR002293">
    <property type="entry name" value="AA/rel_permease1"/>
</dbReference>
<evidence type="ECO:0000259" key="7">
    <source>
        <dbReference type="Pfam" id="PF13906"/>
    </source>
</evidence>
<name>A0A8S3UUX1_MYTED</name>
<feature type="transmembrane region" description="Helical" evidence="6">
    <location>
        <begin position="573"/>
        <end position="593"/>
    </location>
</feature>
<comment type="subcellular location">
    <subcellularLocation>
        <location evidence="1">Membrane</location>
        <topology evidence="1">Multi-pass membrane protein</topology>
    </subcellularLocation>
</comment>
<reference evidence="8" key="1">
    <citation type="submission" date="2021-03" db="EMBL/GenBank/DDBJ databases">
        <authorList>
            <person name="Bekaert M."/>
        </authorList>
    </citation>
    <scope>NUCLEOTIDE SEQUENCE</scope>
</reference>
<feature type="transmembrane region" description="Helical" evidence="6">
    <location>
        <begin position="323"/>
        <end position="352"/>
    </location>
</feature>
<evidence type="ECO:0000256" key="4">
    <source>
        <dbReference type="ARBA" id="ARBA00022989"/>
    </source>
</evidence>
<evidence type="ECO:0000256" key="5">
    <source>
        <dbReference type="ARBA" id="ARBA00023136"/>
    </source>
</evidence>
<evidence type="ECO:0000256" key="1">
    <source>
        <dbReference type="ARBA" id="ARBA00004141"/>
    </source>
</evidence>
<keyword evidence="3 6" id="KW-0812">Transmembrane</keyword>
<feature type="transmembrane region" description="Helical" evidence="6">
    <location>
        <begin position="46"/>
        <end position="63"/>
    </location>
</feature>
<feature type="transmembrane region" description="Helical" evidence="6">
    <location>
        <begin position="75"/>
        <end position="94"/>
    </location>
</feature>
<feature type="transmembrane region" description="Helical" evidence="6">
    <location>
        <begin position="177"/>
        <end position="196"/>
    </location>
</feature>
<accession>A0A8S3UUX1</accession>
<dbReference type="GO" id="GO:0005886">
    <property type="term" value="C:plasma membrane"/>
    <property type="evidence" value="ECO:0007669"/>
    <property type="project" value="TreeGrafter"/>
</dbReference>
<gene>
    <name evidence="8" type="ORF">MEDL_59846</name>
</gene>
<dbReference type="Pfam" id="PF13906">
    <property type="entry name" value="AA_permease_C"/>
    <property type="match status" value="1"/>
</dbReference>
<keyword evidence="4 6" id="KW-1133">Transmembrane helix</keyword>
<feature type="transmembrane region" description="Helical" evidence="6">
    <location>
        <begin position="511"/>
        <end position="535"/>
    </location>
</feature>
<feature type="transmembrane region" description="Helical" evidence="6">
    <location>
        <begin position="373"/>
        <end position="394"/>
    </location>
</feature>
<dbReference type="InterPro" id="IPR029485">
    <property type="entry name" value="CAT_C"/>
</dbReference>
<dbReference type="PANTHER" id="PTHR43243:SF4">
    <property type="entry name" value="CATIONIC AMINO ACID TRANSPORTER 4"/>
    <property type="match status" value="1"/>
</dbReference>
<dbReference type="Pfam" id="PF13520">
    <property type="entry name" value="AA_permease_2"/>
    <property type="match status" value="1"/>
</dbReference>
<feature type="transmembrane region" description="Helical" evidence="6">
    <location>
        <begin position="482"/>
        <end position="505"/>
    </location>
</feature>
<evidence type="ECO:0000256" key="6">
    <source>
        <dbReference type="SAM" id="Phobius"/>
    </source>
</evidence>
<protein>
    <submittedName>
        <fullName evidence="8">SLC7A4</fullName>
    </submittedName>
</protein>
<organism evidence="8 9">
    <name type="scientific">Mytilus edulis</name>
    <name type="common">Blue mussel</name>
    <dbReference type="NCBI Taxonomy" id="6550"/>
    <lineage>
        <taxon>Eukaryota</taxon>
        <taxon>Metazoa</taxon>
        <taxon>Spiralia</taxon>
        <taxon>Lophotrochozoa</taxon>
        <taxon>Mollusca</taxon>
        <taxon>Bivalvia</taxon>
        <taxon>Autobranchia</taxon>
        <taxon>Pteriomorphia</taxon>
        <taxon>Mytilida</taxon>
        <taxon>Mytiloidea</taxon>
        <taxon>Mytilidae</taxon>
        <taxon>Mytilinae</taxon>
        <taxon>Mytilus</taxon>
    </lineage>
</organism>